<comment type="caution">
    <text evidence="1">The sequence shown here is derived from an EMBL/GenBank/DDBJ whole genome shotgun (WGS) entry which is preliminary data.</text>
</comment>
<dbReference type="Proteomes" id="UP000605970">
    <property type="component" value="Unassembled WGS sequence"/>
</dbReference>
<evidence type="ECO:0000313" key="1">
    <source>
        <dbReference type="EMBL" id="KAF7634450.1"/>
    </source>
</evidence>
<dbReference type="AlphaFoldDB" id="A0A8S9ZM49"/>
<reference evidence="1" key="1">
    <citation type="journal article" date="2020" name="Ecol. Evol.">
        <title>Genome structure and content of the rice root-knot nematode (Meloidogyne graminicola).</title>
        <authorList>
            <person name="Phan N.T."/>
            <person name="Danchin E.G.J."/>
            <person name="Klopp C."/>
            <person name="Perfus-Barbeoch L."/>
            <person name="Kozlowski D.K."/>
            <person name="Koutsovoulos G.D."/>
            <person name="Lopez-Roques C."/>
            <person name="Bouchez O."/>
            <person name="Zahm M."/>
            <person name="Besnard G."/>
            <person name="Bellafiore S."/>
        </authorList>
    </citation>
    <scope>NUCLEOTIDE SEQUENCE</scope>
    <source>
        <strain evidence="1">VN-18</strain>
    </source>
</reference>
<organism evidence="1 2">
    <name type="scientific">Meloidogyne graminicola</name>
    <dbReference type="NCBI Taxonomy" id="189291"/>
    <lineage>
        <taxon>Eukaryota</taxon>
        <taxon>Metazoa</taxon>
        <taxon>Ecdysozoa</taxon>
        <taxon>Nematoda</taxon>
        <taxon>Chromadorea</taxon>
        <taxon>Rhabditida</taxon>
        <taxon>Tylenchina</taxon>
        <taxon>Tylenchomorpha</taxon>
        <taxon>Tylenchoidea</taxon>
        <taxon>Meloidogynidae</taxon>
        <taxon>Meloidogyninae</taxon>
        <taxon>Meloidogyne</taxon>
    </lineage>
</organism>
<accession>A0A8S9ZM49</accession>
<sequence length="34" mass="4010">MHNKLFSVFFKRSKGNPSKSPVQLKKKFFAKLLK</sequence>
<proteinExistence type="predicted"/>
<gene>
    <name evidence="1" type="ORF">Mgra_00006119</name>
</gene>
<evidence type="ECO:0000313" key="2">
    <source>
        <dbReference type="Proteomes" id="UP000605970"/>
    </source>
</evidence>
<protein>
    <submittedName>
        <fullName evidence="1">Uncharacterized protein</fullName>
    </submittedName>
</protein>
<keyword evidence="2" id="KW-1185">Reference proteome</keyword>
<dbReference type="EMBL" id="JABEBT010000057">
    <property type="protein sequence ID" value="KAF7634450.1"/>
    <property type="molecule type" value="Genomic_DNA"/>
</dbReference>
<name>A0A8S9ZM49_9BILA</name>